<evidence type="ECO:0000313" key="2">
    <source>
        <dbReference type="EMBL" id="KAF8406456.1"/>
    </source>
</evidence>
<feature type="domain" description="DUF7705" evidence="1">
    <location>
        <begin position="11"/>
        <end position="90"/>
    </location>
</feature>
<proteinExistence type="predicted"/>
<dbReference type="EMBL" id="JABCRI010000005">
    <property type="protein sequence ID" value="KAF8406456.1"/>
    <property type="molecule type" value="Genomic_DNA"/>
</dbReference>
<dbReference type="PANTHER" id="PTHR33916">
    <property type="entry name" value="EXPANSIN-LIKE EG45 DOMAIN-CONTAINING PROTEIN"/>
    <property type="match status" value="1"/>
</dbReference>
<gene>
    <name evidence="2" type="ORF">HHK36_008543</name>
</gene>
<organism evidence="2 3">
    <name type="scientific">Tetracentron sinense</name>
    <name type="common">Spur-leaf</name>
    <dbReference type="NCBI Taxonomy" id="13715"/>
    <lineage>
        <taxon>Eukaryota</taxon>
        <taxon>Viridiplantae</taxon>
        <taxon>Streptophyta</taxon>
        <taxon>Embryophyta</taxon>
        <taxon>Tracheophyta</taxon>
        <taxon>Spermatophyta</taxon>
        <taxon>Magnoliopsida</taxon>
        <taxon>Trochodendrales</taxon>
        <taxon>Trochodendraceae</taxon>
        <taxon>Tetracentron</taxon>
    </lineage>
</organism>
<name>A0A835DK44_TETSI</name>
<dbReference type="Pfam" id="PF24804">
    <property type="entry name" value="DUF7705"/>
    <property type="match status" value="2"/>
</dbReference>
<comment type="caution">
    <text evidence="2">The sequence shown here is derived from an EMBL/GenBank/DDBJ whole genome shotgun (WGS) entry which is preliminary data.</text>
</comment>
<dbReference type="Proteomes" id="UP000655225">
    <property type="component" value="Unassembled WGS sequence"/>
</dbReference>
<dbReference type="PANTHER" id="PTHR33916:SF8">
    <property type="entry name" value="OS05G0272800 PROTEIN"/>
    <property type="match status" value="1"/>
</dbReference>
<accession>A0A835DK44</accession>
<reference evidence="2 3" key="1">
    <citation type="submission" date="2020-04" db="EMBL/GenBank/DDBJ databases">
        <title>Plant Genome Project.</title>
        <authorList>
            <person name="Zhang R.-G."/>
        </authorList>
    </citation>
    <scope>NUCLEOTIDE SEQUENCE [LARGE SCALE GENOMIC DNA]</scope>
    <source>
        <strain evidence="2">YNK0</strain>
        <tissue evidence="2">Leaf</tissue>
    </source>
</reference>
<keyword evidence="3" id="KW-1185">Reference proteome</keyword>
<evidence type="ECO:0000259" key="1">
    <source>
        <dbReference type="Pfam" id="PF24804"/>
    </source>
</evidence>
<dbReference type="OrthoDB" id="1712421at2759"/>
<dbReference type="InterPro" id="IPR056122">
    <property type="entry name" value="DUF7705"/>
</dbReference>
<feature type="domain" description="DUF7705" evidence="1">
    <location>
        <begin position="96"/>
        <end position="145"/>
    </location>
</feature>
<sequence length="152" mass="17145">MAGVRCYYIVSSSLEHKVTEADNKLGVGKLIPRISPEALNKTDLYAVEKKLHLGSLCEVADTKSWHFWMVMLKNGNYDTKSGLCPENGKKDLWGMDKMRGGFNETYDLGSDIRDGFDGISFFEVVWEKKVGVGHWAFGFLIISSKHQRNIHG</sequence>
<protein>
    <recommendedName>
        <fullName evidence="1">DUF7705 domain-containing protein</fullName>
    </recommendedName>
</protein>
<dbReference type="AlphaFoldDB" id="A0A835DK44"/>
<evidence type="ECO:0000313" key="3">
    <source>
        <dbReference type="Proteomes" id="UP000655225"/>
    </source>
</evidence>